<protein>
    <submittedName>
        <fullName evidence="1">Uncharacterized protein</fullName>
    </submittedName>
</protein>
<proteinExistence type="predicted"/>
<accession>A0A382ZA93</accession>
<organism evidence="1">
    <name type="scientific">marine metagenome</name>
    <dbReference type="NCBI Taxonomy" id="408172"/>
    <lineage>
        <taxon>unclassified sequences</taxon>
        <taxon>metagenomes</taxon>
        <taxon>ecological metagenomes</taxon>
    </lineage>
</organism>
<name>A0A382ZA93_9ZZZZ</name>
<sequence length="42" mass="4582">MYSSALVAVMFGIAAFTAQAAVAKQTSLDVRIFEAYKKIDVR</sequence>
<gene>
    <name evidence="1" type="ORF">METZ01_LOCUS444462</name>
</gene>
<feature type="non-terminal residue" evidence="1">
    <location>
        <position position="42"/>
    </location>
</feature>
<dbReference type="EMBL" id="UINC01181759">
    <property type="protein sequence ID" value="SVD91608.1"/>
    <property type="molecule type" value="Genomic_DNA"/>
</dbReference>
<dbReference type="AlphaFoldDB" id="A0A382ZA93"/>
<evidence type="ECO:0000313" key="1">
    <source>
        <dbReference type="EMBL" id="SVD91608.1"/>
    </source>
</evidence>
<reference evidence="1" key="1">
    <citation type="submission" date="2018-05" db="EMBL/GenBank/DDBJ databases">
        <authorList>
            <person name="Lanie J.A."/>
            <person name="Ng W.-L."/>
            <person name="Kazmierczak K.M."/>
            <person name="Andrzejewski T.M."/>
            <person name="Davidsen T.M."/>
            <person name="Wayne K.J."/>
            <person name="Tettelin H."/>
            <person name="Glass J.I."/>
            <person name="Rusch D."/>
            <person name="Podicherti R."/>
            <person name="Tsui H.-C.T."/>
            <person name="Winkler M.E."/>
        </authorList>
    </citation>
    <scope>NUCLEOTIDE SEQUENCE</scope>
</reference>